<evidence type="ECO:0000313" key="1">
    <source>
        <dbReference type="EMBL" id="KAF8773021.1"/>
    </source>
</evidence>
<protein>
    <submittedName>
        <fullName evidence="1">Uncharacterized protein</fullName>
    </submittedName>
</protein>
<organism evidence="1 2">
    <name type="scientific">Argiope bruennichi</name>
    <name type="common">Wasp spider</name>
    <name type="synonym">Aranea bruennichi</name>
    <dbReference type="NCBI Taxonomy" id="94029"/>
    <lineage>
        <taxon>Eukaryota</taxon>
        <taxon>Metazoa</taxon>
        <taxon>Ecdysozoa</taxon>
        <taxon>Arthropoda</taxon>
        <taxon>Chelicerata</taxon>
        <taxon>Arachnida</taxon>
        <taxon>Araneae</taxon>
        <taxon>Araneomorphae</taxon>
        <taxon>Entelegynae</taxon>
        <taxon>Araneoidea</taxon>
        <taxon>Araneidae</taxon>
        <taxon>Argiope</taxon>
    </lineage>
</organism>
<reference evidence="1" key="2">
    <citation type="submission" date="2020-06" db="EMBL/GenBank/DDBJ databases">
        <authorList>
            <person name="Sheffer M."/>
        </authorList>
    </citation>
    <scope>NUCLEOTIDE SEQUENCE</scope>
</reference>
<evidence type="ECO:0000313" key="2">
    <source>
        <dbReference type="Proteomes" id="UP000807504"/>
    </source>
</evidence>
<dbReference type="Proteomes" id="UP000807504">
    <property type="component" value="Unassembled WGS sequence"/>
</dbReference>
<dbReference type="AlphaFoldDB" id="A0A8T0EHL9"/>
<keyword evidence="2" id="KW-1185">Reference proteome</keyword>
<reference evidence="1" key="1">
    <citation type="journal article" date="2020" name="bioRxiv">
        <title>Chromosome-level reference genome of the European wasp spider Argiope bruennichi: a resource for studies on range expansion and evolutionary adaptation.</title>
        <authorList>
            <person name="Sheffer M.M."/>
            <person name="Hoppe A."/>
            <person name="Krehenwinkel H."/>
            <person name="Uhl G."/>
            <person name="Kuss A.W."/>
            <person name="Jensen L."/>
            <person name="Jensen C."/>
            <person name="Gillespie R.G."/>
            <person name="Hoff K.J."/>
            <person name="Prost S."/>
        </authorList>
    </citation>
    <scope>NUCLEOTIDE SEQUENCE</scope>
</reference>
<dbReference type="EMBL" id="JABXBU010002227">
    <property type="protein sequence ID" value="KAF8773021.1"/>
    <property type="molecule type" value="Genomic_DNA"/>
</dbReference>
<accession>A0A8T0EHL9</accession>
<gene>
    <name evidence="1" type="ORF">HNY73_015717</name>
</gene>
<proteinExistence type="predicted"/>
<name>A0A8T0EHL9_ARGBR</name>
<sequence length="179" mass="19732">MRGGSAVRYLSFLLPFPRTPRHLFFFVAMEVFWCSTLSRFPLSVLACTLLPTPFFVLSLSSHSLLPPLPSPRPAPFALSSSVTCLFLLTLRFPFLSFYRCSLLPFPASSEFACPPPEFSGASNVPPMPVVSSEGSGGSSLSCFSPACFPERFPVHAPPRKEERESPSLFLVPLFLARPR</sequence>
<comment type="caution">
    <text evidence="1">The sequence shown here is derived from an EMBL/GenBank/DDBJ whole genome shotgun (WGS) entry which is preliminary data.</text>
</comment>